<dbReference type="GeneID" id="16073006"/>
<sequence length="152" mass="16528">MSAVMGFSFPWGCMSEEPQPQRRRIDRSMIGAPTNFVHAGHIGSGDSPQMGQVKEQMSSKGDAQATPSAPTSTDTSAEESTSSVIANALSLEEAQKQFGAKRAESSEQSPEQPSEQPNQQQPEDQQPDQQQPKDQQPNEQQPSEHEDAEESS</sequence>
<comment type="subcellular location">
    <subcellularLocation>
        <location evidence="1">Cell membrane</location>
        <topology evidence="1">Lipid-anchor</topology>
    </subcellularLocation>
    <subcellularLocation>
        <location evidence="2">Cytoplasm</location>
        <location evidence="2">Cytoskeleton</location>
    </subcellularLocation>
</comment>
<dbReference type="STRING" id="946362.F2UDU4"/>
<dbReference type="KEGG" id="sre:PTSG_07027"/>
<dbReference type="GO" id="GO:0005886">
    <property type="term" value="C:plasma membrane"/>
    <property type="evidence" value="ECO:0007669"/>
    <property type="project" value="UniProtKB-SubCell"/>
</dbReference>
<keyword evidence="6" id="KW-0133">Cell shape</keyword>
<dbReference type="OrthoDB" id="5559822at2759"/>
<reference evidence="13" key="1">
    <citation type="submission" date="2009-08" db="EMBL/GenBank/DDBJ databases">
        <title>Annotation of Salpingoeca rosetta.</title>
        <authorList>
            <consortium name="The Broad Institute Genome Sequencing Platform"/>
            <person name="Russ C."/>
            <person name="Cuomo C."/>
            <person name="Burger G."/>
            <person name="Gray M.W."/>
            <person name="Holland P.W.H."/>
            <person name="King N."/>
            <person name="Lang F.B.F."/>
            <person name="Roger A.J."/>
            <person name="Ruiz-Trillo I."/>
            <person name="Young S.K."/>
            <person name="Zeng Q."/>
            <person name="Gargeya S."/>
            <person name="Alvarado L."/>
            <person name="Berlin A."/>
            <person name="Chapman S.B."/>
            <person name="Chen Z."/>
            <person name="Freedman E."/>
            <person name="Gellesch M."/>
            <person name="Goldberg J."/>
            <person name="Griggs A."/>
            <person name="Gujja S."/>
            <person name="Heilman E."/>
            <person name="Heiman D."/>
            <person name="Howarth C."/>
            <person name="Mehta T."/>
            <person name="Neiman D."/>
            <person name="Pearson M."/>
            <person name="Roberts A."/>
            <person name="Saif S."/>
            <person name="Shea T."/>
            <person name="Shenoy N."/>
            <person name="Sisk P."/>
            <person name="Stolte C."/>
            <person name="Sykes S."/>
            <person name="White J."/>
            <person name="Yandava C."/>
            <person name="Haas B."/>
            <person name="Nusbaum C."/>
            <person name="Birren B."/>
        </authorList>
    </citation>
    <scope>NUCLEOTIDE SEQUENCE [LARGE SCALE GENOMIC DNA]</scope>
    <source>
        <strain evidence="13">ATCC 50818</strain>
    </source>
</reference>
<dbReference type="GO" id="GO:0035023">
    <property type="term" value="P:regulation of Rho protein signal transduction"/>
    <property type="evidence" value="ECO:0007669"/>
    <property type="project" value="InterPro"/>
</dbReference>
<dbReference type="PANTHER" id="PTHR13502">
    <property type="entry name" value="CDC42 SMALL EFFECTOR PROTEIN HOMOLOG"/>
    <property type="match status" value="1"/>
</dbReference>
<organism evidence="14">
    <name type="scientific">Salpingoeca rosetta (strain ATCC 50818 / BSB-021)</name>
    <dbReference type="NCBI Taxonomy" id="946362"/>
    <lineage>
        <taxon>Eukaryota</taxon>
        <taxon>Choanoflagellata</taxon>
        <taxon>Craspedida</taxon>
        <taxon>Salpingoecidae</taxon>
        <taxon>Salpingoeca</taxon>
    </lineage>
</organism>
<evidence type="ECO:0000256" key="7">
    <source>
        <dbReference type="ARBA" id="ARBA00023136"/>
    </source>
</evidence>
<dbReference type="GO" id="GO:0031267">
    <property type="term" value="F:small GTPase binding"/>
    <property type="evidence" value="ECO:0007669"/>
    <property type="project" value="InterPro"/>
</dbReference>
<keyword evidence="8" id="KW-0564">Palmitate</keyword>
<feature type="region of interest" description="Disordered" evidence="11">
    <location>
        <begin position="1"/>
        <end position="152"/>
    </location>
</feature>
<dbReference type="InterPro" id="IPR036936">
    <property type="entry name" value="CRIB_dom_sf"/>
</dbReference>
<dbReference type="Gene3D" id="3.90.810.10">
    <property type="entry name" value="CRIB domain"/>
    <property type="match status" value="1"/>
</dbReference>
<dbReference type="eggNOG" id="ENOG502S22R">
    <property type="taxonomic scope" value="Eukaryota"/>
</dbReference>
<keyword evidence="5" id="KW-0963">Cytoplasm</keyword>
<evidence type="ECO:0000256" key="11">
    <source>
        <dbReference type="SAM" id="MobiDB-lite"/>
    </source>
</evidence>
<evidence type="ECO:0000256" key="2">
    <source>
        <dbReference type="ARBA" id="ARBA00004245"/>
    </source>
</evidence>
<evidence type="ECO:0000256" key="3">
    <source>
        <dbReference type="ARBA" id="ARBA00005720"/>
    </source>
</evidence>
<evidence type="ECO:0000256" key="4">
    <source>
        <dbReference type="ARBA" id="ARBA00022475"/>
    </source>
</evidence>
<name>F2UDU4_SALR5</name>
<evidence type="ECO:0000256" key="1">
    <source>
        <dbReference type="ARBA" id="ARBA00004193"/>
    </source>
</evidence>
<evidence type="ECO:0000256" key="5">
    <source>
        <dbReference type="ARBA" id="ARBA00022490"/>
    </source>
</evidence>
<dbReference type="AlphaFoldDB" id="F2UDU4"/>
<evidence type="ECO:0000259" key="12">
    <source>
        <dbReference type="PROSITE" id="PS50108"/>
    </source>
</evidence>
<keyword evidence="14" id="KW-1185">Reference proteome</keyword>
<accession>F2UDU4</accession>
<evidence type="ECO:0000256" key="8">
    <source>
        <dbReference type="ARBA" id="ARBA00023139"/>
    </source>
</evidence>
<dbReference type="RefSeq" id="XP_004992439.1">
    <property type="nucleotide sequence ID" value="XM_004992382.1"/>
</dbReference>
<evidence type="ECO:0000313" key="14">
    <source>
        <dbReference type="Proteomes" id="UP000007799"/>
    </source>
</evidence>
<evidence type="ECO:0000256" key="10">
    <source>
        <dbReference type="ARBA" id="ARBA00023288"/>
    </source>
</evidence>
<dbReference type="InterPro" id="IPR039056">
    <property type="entry name" value="SPEC"/>
</dbReference>
<dbReference type="PROSITE" id="PS50108">
    <property type="entry name" value="CRIB"/>
    <property type="match status" value="1"/>
</dbReference>
<dbReference type="EMBL" id="GL832970">
    <property type="protein sequence ID" value="EGD74794.1"/>
    <property type="molecule type" value="Genomic_DNA"/>
</dbReference>
<feature type="compositionally biased region" description="Low complexity" evidence="11">
    <location>
        <begin position="106"/>
        <end position="141"/>
    </location>
</feature>
<dbReference type="GO" id="GO:0005856">
    <property type="term" value="C:cytoskeleton"/>
    <property type="evidence" value="ECO:0007669"/>
    <property type="project" value="UniProtKB-SubCell"/>
</dbReference>
<dbReference type="PANTHER" id="PTHR13502:SF6">
    <property type="entry name" value="CDC42 SMALL EFFECTOR PROTEIN HOMOLOG"/>
    <property type="match status" value="1"/>
</dbReference>
<evidence type="ECO:0000256" key="6">
    <source>
        <dbReference type="ARBA" id="ARBA00022960"/>
    </source>
</evidence>
<feature type="compositionally biased region" description="Polar residues" evidence="11">
    <location>
        <begin position="46"/>
        <end position="61"/>
    </location>
</feature>
<dbReference type="OMA" id="HAGHIGS"/>
<gene>
    <name evidence="13" type="ORF">PTSG_07027</name>
</gene>
<dbReference type="Proteomes" id="UP000007799">
    <property type="component" value="Unassembled WGS sequence"/>
</dbReference>
<keyword evidence="9" id="KW-0206">Cytoskeleton</keyword>
<keyword evidence="10" id="KW-0449">Lipoprotein</keyword>
<evidence type="ECO:0000313" key="13">
    <source>
        <dbReference type="EMBL" id="EGD74794.1"/>
    </source>
</evidence>
<dbReference type="GO" id="GO:0008360">
    <property type="term" value="P:regulation of cell shape"/>
    <property type="evidence" value="ECO:0007669"/>
    <property type="project" value="UniProtKB-KW"/>
</dbReference>
<dbReference type="InterPro" id="IPR000095">
    <property type="entry name" value="CRIB_dom"/>
</dbReference>
<keyword evidence="7" id="KW-0472">Membrane</keyword>
<keyword evidence="4" id="KW-1003">Cell membrane</keyword>
<proteinExistence type="inferred from homology"/>
<protein>
    <submittedName>
        <fullName evidence="13">CDC42 small effector protein 2</fullName>
    </submittedName>
</protein>
<evidence type="ECO:0000256" key="9">
    <source>
        <dbReference type="ARBA" id="ARBA00023212"/>
    </source>
</evidence>
<comment type="similarity">
    <text evidence="3">Belongs to the CDC42SE/SPEC family.</text>
</comment>
<feature type="domain" description="CRIB" evidence="12">
    <location>
        <begin position="30"/>
        <end position="43"/>
    </location>
</feature>
<dbReference type="InParanoid" id="F2UDU4"/>
<feature type="compositionally biased region" description="Low complexity" evidence="11">
    <location>
        <begin position="62"/>
        <end position="83"/>
    </location>
</feature>